<organism evidence="3 4">
    <name type="scientific">Roseibium polysiphoniae</name>
    <dbReference type="NCBI Taxonomy" id="2571221"/>
    <lineage>
        <taxon>Bacteria</taxon>
        <taxon>Pseudomonadati</taxon>
        <taxon>Pseudomonadota</taxon>
        <taxon>Alphaproteobacteria</taxon>
        <taxon>Hyphomicrobiales</taxon>
        <taxon>Stappiaceae</taxon>
        <taxon>Roseibium</taxon>
    </lineage>
</organism>
<accession>A0A944GUM6</accession>
<dbReference type="InterPro" id="IPR050272">
    <property type="entry name" value="Isochorismatase-like_hydrls"/>
</dbReference>
<dbReference type="InterPro" id="IPR036380">
    <property type="entry name" value="Isochorismatase-like_sf"/>
</dbReference>
<evidence type="ECO:0000313" key="4">
    <source>
        <dbReference type="Proteomes" id="UP000705379"/>
    </source>
</evidence>
<protein>
    <submittedName>
        <fullName evidence="3">Isochorismatase family protein</fullName>
    </submittedName>
</protein>
<keyword evidence="1" id="KW-0378">Hydrolase</keyword>
<dbReference type="EMBL" id="QTKU01000005">
    <property type="protein sequence ID" value="MBS8262522.1"/>
    <property type="molecule type" value="Genomic_DNA"/>
</dbReference>
<evidence type="ECO:0000313" key="3">
    <source>
        <dbReference type="EMBL" id="MBS8262522.1"/>
    </source>
</evidence>
<dbReference type="RefSeq" id="WP_213217831.1">
    <property type="nucleotide sequence ID" value="NZ_QTKU01000005.1"/>
</dbReference>
<dbReference type="InterPro" id="IPR000868">
    <property type="entry name" value="Isochorismatase-like_dom"/>
</dbReference>
<dbReference type="Gene3D" id="3.40.50.850">
    <property type="entry name" value="Isochorismatase-like"/>
    <property type="match status" value="1"/>
</dbReference>
<proteinExistence type="predicted"/>
<dbReference type="AlphaFoldDB" id="A0A944GUM6"/>
<dbReference type="PANTHER" id="PTHR43540">
    <property type="entry name" value="PEROXYUREIDOACRYLATE/UREIDOACRYLATE AMIDOHYDROLASE-RELATED"/>
    <property type="match status" value="1"/>
</dbReference>
<dbReference type="SUPFAM" id="SSF52499">
    <property type="entry name" value="Isochorismatase-like hydrolases"/>
    <property type="match status" value="1"/>
</dbReference>
<gene>
    <name evidence="3" type="ORF">DYI23_20015</name>
</gene>
<dbReference type="Proteomes" id="UP000705379">
    <property type="component" value="Unassembled WGS sequence"/>
</dbReference>
<reference evidence="3" key="1">
    <citation type="submission" date="2018-08" db="EMBL/GenBank/DDBJ databases">
        <authorList>
            <person name="Jin W."/>
            <person name="Wang H."/>
            <person name="Yang Y."/>
            <person name="Li M."/>
            <person name="Liu J."/>
        </authorList>
    </citation>
    <scope>NUCLEOTIDE SEQUENCE</scope>
    <source>
        <strain evidence="3">AESS21</strain>
    </source>
</reference>
<evidence type="ECO:0000259" key="2">
    <source>
        <dbReference type="Pfam" id="PF00857"/>
    </source>
</evidence>
<comment type="caution">
    <text evidence="3">The sequence shown here is derived from an EMBL/GenBank/DDBJ whole genome shotgun (WGS) entry which is preliminary data.</text>
</comment>
<feature type="domain" description="Isochorismatase-like" evidence="2">
    <location>
        <begin position="30"/>
        <end position="197"/>
    </location>
</feature>
<dbReference type="Pfam" id="PF00857">
    <property type="entry name" value="Isochorismatase"/>
    <property type="match status" value="1"/>
</dbReference>
<evidence type="ECO:0000256" key="1">
    <source>
        <dbReference type="ARBA" id="ARBA00022801"/>
    </source>
</evidence>
<dbReference type="PANTHER" id="PTHR43540:SF15">
    <property type="entry name" value="BLR5631 PROTEIN"/>
    <property type="match status" value="1"/>
</dbReference>
<dbReference type="GO" id="GO:0016787">
    <property type="term" value="F:hydrolase activity"/>
    <property type="evidence" value="ECO:0007669"/>
    <property type="project" value="UniProtKB-KW"/>
</dbReference>
<name>A0A944GUM6_9HYPH</name>
<sequence>MKPAGAKRPQTLLELTGGASEWERPVPEETVVVLVAVQEEYKSGRLRLSGVDEALSEIVQLRARASELGIPVVHAFNEGGLGDLFEPAASGMFCSEGTPRPGERVISKTKPNAFADTGLAEQLQRDGVKNIVVGGFMSHLCVSNTIRGGFEHGFRGAVVASACASRPLPLPTGGSLPGYAVHDAAMASIADLFATVLPNVCAI</sequence>
<reference evidence="3" key="2">
    <citation type="journal article" date="2021" name="Microorganisms">
        <title>Bacterial Dimethylsulfoniopropionate Biosynthesis in the East China Sea.</title>
        <authorList>
            <person name="Liu J."/>
            <person name="Zhang Y."/>
            <person name="Liu J."/>
            <person name="Zhong H."/>
            <person name="Williams B.T."/>
            <person name="Zheng Y."/>
            <person name="Curson A.R.J."/>
            <person name="Sun C."/>
            <person name="Sun H."/>
            <person name="Song D."/>
            <person name="Wagner Mackenzie B."/>
            <person name="Bermejo Martinez A."/>
            <person name="Todd J.D."/>
            <person name="Zhang X.H."/>
        </authorList>
    </citation>
    <scope>NUCLEOTIDE SEQUENCE</scope>
    <source>
        <strain evidence="3">AESS21</strain>
    </source>
</reference>